<dbReference type="NCBIfam" id="TIGR01444">
    <property type="entry name" value="fkbM_fam"/>
    <property type="match status" value="1"/>
</dbReference>
<dbReference type="AlphaFoldDB" id="A0A4Q5LWB3"/>
<dbReference type="InterPro" id="IPR029063">
    <property type="entry name" value="SAM-dependent_MTases_sf"/>
</dbReference>
<dbReference type="OrthoDB" id="9812600at2"/>
<organism evidence="2 3">
    <name type="scientific">Emticicia agri</name>
    <dbReference type="NCBI Taxonomy" id="2492393"/>
    <lineage>
        <taxon>Bacteria</taxon>
        <taxon>Pseudomonadati</taxon>
        <taxon>Bacteroidota</taxon>
        <taxon>Cytophagia</taxon>
        <taxon>Cytophagales</taxon>
        <taxon>Leadbetterellaceae</taxon>
        <taxon>Emticicia</taxon>
    </lineage>
</organism>
<name>A0A4Q5LWB3_9BACT</name>
<gene>
    <name evidence="2" type="ORF">EWM59_19005</name>
</gene>
<reference evidence="2 3" key="1">
    <citation type="submission" date="2019-02" db="EMBL/GenBank/DDBJ databases">
        <title>Bacterial novel species Emticicia sp. 17J42-9 isolated from soil.</title>
        <authorList>
            <person name="Jung H.-Y."/>
        </authorList>
    </citation>
    <scope>NUCLEOTIDE SEQUENCE [LARGE SCALE GENOMIC DNA]</scope>
    <source>
        <strain evidence="2 3">17J42-9</strain>
    </source>
</reference>
<evidence type="ECO:0000259" key="1">
    <source>
        <dbReference type="Pfam" id="PF05050"/>
    </source>
</evidence>
<feature type="domain" description="Methyltransferase FkbM" evidence="1">
    <location>
        <begin position="90"/>
        <end position="249"/>
    </location>
</feature>
<dbReference type="GO" id="GO:0008168">
    <property type="term" value="F:methyltransferase activity"/>
    <property type="evidence" value="ECO:0007669"/>
    <property type="project" value="UniProtKB-KW"/>
</dbReference>
<dbReference type="Pfam" id="PF05050">
    <property type="entry name" value="Methyltransf_21"/>
    <property type="match status" value="1"/>
</dbReference>
<evidence type="ECO:0000313" key="2">
    <source>
        <dbReference type="EMBL" id="RYU94061.1"/>
    </source>
</evidence>
<sequence length="270" mass="31599">MNIFIELWRAILKTTRLPLSISQKFHLIFVLTKLAFLKIVAKKQTPAKVRLFGFEIVNYNYRLLDYLVKEVFVGFEYNFSAKTQKPVIFDCGANIGMATIFFKWLYPEATIYAFEPQTKTFEFLQQNIKNNNLSNVFCYNLALSDEEGTITFYESDSQNLMGSILEDRVVGTKIEVKTKKLSDFITQKADLIKIDVEGAEKLIVKDLVENKLLSKEKIDQIIMEYHHKIPNQKSSMGTFLKPFENNNFEYQIRTDFQQLGIFQDMLIYFF</sequence>
<proteinExistence type="predicted"/>
<dbReference type="GO" id="GO:0032259">
    <property type="term" value="P:methylation"/>
    <property type="evidence" value="ECO:0007669"/>
    <property type="project" value="UniProtKB-KW"/>
</dbReference>
<accession>A0A4Q5LWB3</accession>
<dbReference type="Proteomes" id="UP000293162">
    <property type="component" value="Unassembled WGS sequence"/>
</dbReference>
<comment type="caution">
    <text evidence="2">The sequence shown here is derived from an EMBL/GenBank/DDBJ whole genome shotgun (WGS) entry which is preliminary data.</text>
</comment>
<protein>
    <submittedName>
        <fullName evidence="2">FkbM family methyltransferase</fullName>
    </submittedName>
</protein>
<dbReference type="SUPFAM" id="SSF53335">
    <property type="entry name" value="S-adenosyl-L-methionine-dependent methyltransferases"/>
    <property type="match status" value="1"/>
</dbReference>
<dbReference type="EMBL" id="SEWF01000032">
    <property type="protein sequence ID" value="RYU94061.1"/>
    <property type="molecule type" value="Genomic_DNA"/>
</dbReference>
<evidence type="ECO:0000313" key="3">
    <source>
        <dbReference type="Proteomes" id="UP000293162"/>
    </source>
</evidence>
<dbReference type="InterPro" id="IPR006342">
    <property type="entry name" value="FkbM_mtfrase"/>
</dbReference>
<keyword evidence="2" id="KW-0808">Transferase</keyword>
<dbReference type="PANTHER" id="PTHR34203">
    <property type="entry name" value="METHYLTRANSFERASE, FKBM FAMILY PROTEIN"/>
    <property type="match status" value="1"/>
</dbReference>
<dbReference type="PANTHER" id="PTHR34203:SF15">
    <property type="entry name" value="SLL1173 PROTEIN"/>
    <property type="match status" value="1"/>
</dbReference>
<dbReference type="Gene3D" id="3.40.50.150">
    <property type="entry name" value="Vaccinia Virus protein VP39"/>
    <property type="match status" value="1"/>
</dbReference>
<keyword evidence="2" id="KW-0489">Methyltransferase</keyword>
<dbReference type="InterPro" id="IPR052514">
    <property type="entry name" value="SAM-dependent_MTase"/>
</dbReference>
<keyword evidence="3" id="KW-1185">Reference proteome</keyword>